<evidence type="ECO:0000256" key="12">
    <source>
        <dbReference type="PIRSR" id="PIRSR606262-1"/>
    </source>
</evidence>
<dbReference type="EC" id="3.5.4.5" evidence="4 15"/>
<dbReference type="InterPro" id="IPR050202">
    <property type="entry name" value="Cyt/Deoxycyt_deaminase"/>
</dbReference>
<evidence type="ECO:0000256" key="7">
    <source>
        <dbReference type="ARBA" id="ARBA00022801"/>
    </source>
</evidence>
<dbReference type="NCBIfam" id="NF004064">
    <property type="entry name" value="PRK05578.1"/>
    <property type="match status" value="1"/>
</dbReference>
<evidence type="ECO:0000256" key="11">
    <source>
        <dbReference type="ARBA" id="ARBA00049558"/>
    </source>
</evidence>
<keyword evidence="7 15" id="KW-0378">Hydrolase</keyword>
<dbReference type="GO" id="GO:0008270">
    <property type="term" value="F:zinc ion binding"/>
    <property type="evidence" value="ECO:0007669"/>
    <property type="project" value="UniProtKB-UniRule"/>
</dbReference>
<dbReference type="InterPro" id="IPR016192">
    <property type="entry name" value="APOBEC/CMP_deaminase_Zn-bd"/>
</dbReference>
<comment type="function">
    <text evidence="2 15">This enzyme scavenges exogenous and endogenous cytidine and 2'-deoxycytidine for UMP synthesis.</text>
</comment>
<comment type="caution">
    <text evidence="17">The sequence shown here is derived from an EMBL/GenBank/DDBJ whole genome shotgun (WGS) entry which is preliminary data.</text>
</comment>
<accession>A0A0W0RR85</accession>
<keyword evidence="6 14" id="KW-0479">Metal-binding</keyword>
<evidence type="ECO:0000313" key="17">
    <source>
        <dbReference type="EMBL" id="KTC73542.1"/>
    </source>
</evidence>
<feature type="domain" description="CMP/dCMP-type deaminase" evidence="16">
    <location>
        <begin position="3"/>
        <end position="130"/>
    </location>
</feature>
<dbReference type="SUPFAM" id="SSF53927">
    <property type="entry name" value="Cytidine deaminase-like"/>
    <property type="match status" value="1"/>
</dbReference>
<dbReference type="Proteomes" id="UP000054695">
    <property type="component" value="Unassembled WGS sequence"/>
</dbReference>
<evidence type="ECO:0000256" key="8">
    <source>
        <dbReference type="ARBA" id="ARBA00022833"/>
    </source>
</evidence>
<dbReference type="CDD" id="cd01283">
    <property type="entry name" value="cytidine_deaminase"/>
    <property type="match status" value="1"/>
</dbReference>
<feature type="binding site" evidence="13">
    <location>
        <begin position="44"/>
        <end position="50"/>
    </location>
    <ligand>
        <name>substrate</name>
    </ligand>
</feature>
<dbReference type="AlphaFoldDB" id="A0A0W0RR85"/>
<feature type="binding site" evidence="14">
    <location>
        <position position="88"/>
    </location>
    <ligand>
        <name>Zn(2+)</name>
        <dbReference type="ChEBI" id="CHEBI:29105"/>
        <note>catalytic</note>
    </ligand>
</feature>
<reference evidence="17 18" key="1">
    <citation type="submission" date="2015-11" db="EMBL/GenBank/DDBJ databases">
        <title>Genomic analysis of 38 Legionella species identifies large and diverse effector repertoires.</title>
        <authorList>
            <person name="Burstein D."/>
            <person name="Amaro F."/>
            <person name="Zusman T."/>
            <person name="Lifshitz Z."/>
            <person name="Cohen O."/>
            <person name="Gilbert J.A."/>
            <person name="Pupko T."/>
            <person name="Shuman H.A."/>
            <person name="Segal G."/>
        </authorList>
    </citation>
    <scope>NUCLEOTIDE SEQUENCE [LARGE SCALE GENOMIC DNA]</scope>
    <source>
        <strain evidence="17 18">WIGA</strain>
    </source>
</reference>
<evidence type="ECO:0000256" key="2">
    <source>
        <dbReference type="ARBA" id="ARBA00003949"/>
    </source>
</evidence>
<evidence type="ECO:0000256" key="9">
    <source>
        <dbReference type="ARBA" id="ARBA00032005"/>
    </source>
</evidence>
<evidence type="ECO:0000256" key="13">
    <source>
        <dbReference type="PIRSR" id="PIRSR606262-2"/>
    </source>
</evidence>
<feature type="active site" description="Proton donor" evidence="12">
    <location>
        <position position="57"/>
    </location>
</feature>
<dbReference type="GO" id="GO:0005829">
    <property type="term" value="C:cytosol"/>
    <property type="evidence" value="ECO:0007669"/>
    <property type="project" value="TreeGrafter"/>
</dbReference>
<organism evidence="17 18">
    <name type="scientific">Legionella bozemanae</name>
    <name type="common">Fluoribacter bozemanae</name>
    <dbReference type="NCBI Taxonomy" id="447"/>
    <lineage>
        <taxon>Bacteria</taxon>
        <taxon>Pseudomonadati</taxon>
        <taxon>Pseudomonadota</taxon>
        <taxon>Gammaproteobacteria</taxon>
        <taxon>Legionellales</taxon>
        <taxon>Legionellaceae</taxon>
        <taxon>Legionella</taxon>
    </lineage>
</organism>
<dbReference type="PATRIC" id="fig|447.4.peg.2321"/>
<dbReference type="PANTHER" id="PTHR11644:SF2">
    <property type="entry name" value="CYTIDINE DEAMINASE"/>
    <property type="match status" value="1"/>
</dbReference>
<proteinExistence type="inferred from homology"/>
<dbReference type="GO" id="GO:0055086">
    <property type="term" value="P:nucleobase-containing small molecule metabolic process"/>
    <property type="evidence" value="ECO:0007669"/>
    <property type="project" value="UniProtKB-ARBA"/>
</dbReference>
<name>A0A0W0RR85_LEGBO</name>
<dbReference type="PROSITE" id="PS51747">
    <property type="entry name" value="CYT_DCMP_DEAMINASES_2"/>
    <property type="match status" value="1"/>
</dbReference>
<dbReference type="EMBL" id="LNXU01000019">
    <property type="protein sequence ID" value="KTC73542.1"/>
    <property type="molecule type" value="Genomic_DNA"/>
</dbReference>
<evidence type="ECO:0000256" key="10">
    <source>
        <dbReference type="ARBA" id="ARBA00049252"/>
    </source>
</evidence>
<dbReference type="Pfam" id="PF00383">
    <property type="entry name" value="dCMP_cyt_deam_1"/>
    <property type="match status" value="1"/>
</dbReference>
<evidence type="ECO:0000256" key="1">
    <source>
        <dbReference type="ARBA" id="ARBA00001947"/>
    </source>
</evidence>
<evidence type="ECO:0000256" key="6">
    <source>
        <dbReference type="ARBA" id="ARBA00022723"/>
    </source>
</evidence>
<evidence type="ECO:0000256" key="4">
    <source>
        <dbReference type="ARBA" id="ARBA00012783"/>
    </source>
</evidence>
<dbReference type="RefSeq" id="WP_058459797.1">
    <property type="nucleotide sequence ID" value="NZ_CAAAIY010000006.1"/>
</dbReference>
<dbReference type="Gene3D" id="3.40.140.10">
    <property type="entry name" value="Cytidine Deaminase, domain 2"/>
    <property type="match status" value="1"/>
</dbReference>
<keyword evidence="18" id="KW-1185">Reference proteome</keyword>
<comment type="cofactor">
    <cofactor evidence="1 14 15">
        <name>Zn(2+)</name>
        <dbReference type="ChEBI" id="CHEBI:29105"/>
    </cofactor>
</comment>
<dbReference type="GO" id="GO:0042802">
    <property type="term" value="F:identical protein binding"/>
    <property type="evidence" value="ECO:0007669"/>
    <property type="project" value="UniProtKB-ARBA"/>
</dbReference>
<evidence type="ECO:0000313" key="18">
    <source>
        <dbReference type="Proteomes" id="UP000054695"/>
    </source>
</evidence>
<evidence type="ECO:0000256" key="14">
    <source>
        <dbReference type="PIRSR" id="PIRSR606262-3"/>
    </source>
</evidence>
<evidence type="ECO:0000256" key="5">
    <source>
        <dbReference type="ARBA" id="ARBA00018266"/>
    </source>
</evidence>
<dbReference type="NCBIfam" id="TIGR01354">
    <property type="entry name" value="cyt_deam_tetra"/>
    <property type="match status" value="1"/>
</dbReference>
<evidence type="ECO:0000259" key="16">
    <source>
        <dbReference type="PROSITE" id="PS51747"/>
    </source>
</evidence>
<comment type="similarity">
    <text evidence="3 15">Belongs to the cytidine and deoxycytidylate deaminase family.</text>
</comment>
<gene>
    <name evidence="17" type="primary">cdd</name>
    <name evidence="17" type="ORF">Lboz_2188</name>
</gene>
<feature type="binding site" evidence="14">
    <location>
        <position position="55"/>
    </location>
    <ligand>
        <name>Zn(2+)</name>
        <dbReference type="ChEBI" id="CHEBI:29105"/>
        <note>catalytic</note>
    </ligand>
</feature>
<evidence type="ECO:0000256" key="15">
    <source>
        <dbReference type="RuleBase" id="RU364006"/>
    </source>
</evidence>
<comment type="catalytic activity">
    <reaction evidence="11 15">
        <text>cytidine + H2O + H(+) = uridine + NH4(+)</text>
        <dbReference type="Rhea" id="RHEA:16069"/>
        <dbReference type="ChEBI" id="CHEBI:15377"/>
        <dbReference type="ChEBI" id="CHEBI:15378"/>
        <dbReference type="ChEBI" id="CHEBI:16704"/>
        <dbReference type="ChEBI" id="CHEBI:17562"/>
        <dbReference type="ChEBI" id="CHEBI:28938"/>
        <dbReference type="EC" id="3.5.4.5"/>
    </reaction>
</comment>
<evidence type="ECO:0000256" key="3">
    <source>
        <dbReference type="ARBA" id="ARBA00006576"/>
    </source>
</evidence>
<feature type="binding site" evidence="14">
    <location>
        <position position="91"/>
    </location>
    <ligand>
        <name>Zn(2+)</name>
        <dbReference type="ChEBI" id="CHEBI:29105"/>
        <note>catalytic</note>
    </ligand>
</feature>
<dbReference type="PROSITE" id="PS00903">
    <property type="entry name" value="CYT_DCMP_DEAMINASES_1"/>
    <property type="match status" value="1"/>
</dbReference>
<dbReference type="InterPro" id="IPR016193">
    <property type="entry name" value="Cytidine_deaminase-like"/>
</dbReference>
<dbReference type="OrthoDB" id="9795347at2"/>
<protein>
    <recommendedName>
        <fullName evidence="5 15">Cytidine deaminase</fullName>
        <ecNumber evidence="4 15">3.5.4.5</ecNumber>
    </recommendedName>
    <alternativeName>
        <fullName evidence="9 15">Cytidine aminohydrolase</fullName>
    </alternativeName>
</protein>
<dbReference type="InterPro" id="IPR002125">
    <property type="entry name" value="CMP_dCMP_dom"/>
</dbReference>
<keyword evidence="8 14" id="KW-0862">Zinc</keyword>
<dbReference type="InterPro" id="IPR006262">
    <property type="entry name" value="Cyt_deam_tetra"/>
</dbReference>
<dbReference type="GO" id="GO:0004126">
    <property type="term" value="F:cytidine deaminase activity"/>
    <property type="evidence" value="ECO:0007669"/>
    <property type="project" value="UniProtKB-UniRule"/>
</dbReference>
<dbReference type="PANTHER" id="PTHR11644">
    <property type="entry name" value="CYTIDINE DEAMINASE"/>
    <property type="match status" value="1"/>
</dbReference>
<sequence>MDQTIAKMISNAHKALANSYSPYSKFSVACCICTDKDNLYTGVNVENSSYGLAVCAETSAISAMVSAGEQRIKSMVVLAGTNLLCSPCGACRQRIYEFSTPDTVIHLCDKNSILHSVKINGLLPLAFKFDFNP</sequence>
<dbReference type="GO" id="GO:0072527">
    <property type="term" value="P:pyrimidine-containing compound metabolic process"/>
    <property type="evidence" value="ECO:0007669"/>
    <property type="project" value="UniProtKB-ARBA"/>
</dbReference>
<dbReference type="STRING" id="447.Lboz_2188"/>
<dbReference type="FunFam" id="3.40.140.10:FF:000008">
    <property type="entry name" value="Cytidine deaminase"/>
    <property type="match status" value="1"/>
</dbReference>
<comment type="catalytic activity">
    <reaction evidence="10 15">
        <text>2'-deoxycytidine + H2O + H(+) = 2'-deoxyuridine + NH4(+)</text>
        <dbReference type="Rhea" id="RHEA:13433"/>
        <dbReference type="ChEBI" id="CHEBI:15377"/>
        <dbReference type="ChEBI" id="CHEBI:15378"/>
        <dbReference type="ChEBI" id="CHEBI:15698"/>
        <dbReference type="ChEBI" id="CHEBI:16450"/>
        <dbReference type="ChEBI" id="CHEBI:28938"/>
        <dbReference type="EC" id="3.5.4.5"/>
    </reaction>
</comment>